<keyword evidence="2" id="KW-0175">Coiled coil</keyword>
<gene>
    <name evidence="3" type="ORF">NOR51B_2607</name>
</gene>
<evidence type="ECO:0008006" key="5">
    <source>
        <dbReference type="Google" id="ProtNLM"/>
    </source>
</evidence>
<dbReference type="InterPro" id="IPR038078">
    <property type="entry name" value="PhoU-like_sf"/>
</dbReference>
<dbReference type="Gene3D" id="1.20.58.220">
    <property type="entry name" value="Phosphate transport system protein phou homolog 2, domain 2"/>
    <property type="match status" value="1"/>
</dbReference>
<sequence>MEVKTAITEVISSSPMPMLEEHVKTCAQCAAKLPAFFEAAQAGKWKLAEKIQGEIADLESLADELKRHTRNSMPRGIWMSVSRPDILELVRVQDKIANRAKDVVGLSIGRELAFPSALSKALAKYIDTIVASVDAAVEVVSATRELSRTAFGPRQIKAISSKSAAVEKLERKSDDLQSRLRAKLRRHEDKLSPVDAIFLYQLLSQIGQIADSAEGVVHRAQIIANS</sequence>
<dbReference type="eggNOG" id="COG1392">
    <property type="taxonomic scope" value="Bacteria"/>
</dbReference>
<protein>
    <recommendedName>
        <fullName evidence="5">Phosphate transport regulator</fullName>
    </recommendedName>
</protein>
<dbReference type="HOGENOM" id="CLU_104916_0_1_6"/>
<reference evidence="4" key="1">
    <citation type="journal article" date="2013" name="BMC Microbiol.">
        <title>Taxonomy and evolution of bacteriochlorophyll a-containing members of the OM60/NOR5 clade of marine gammaproteobacteria: description of Luminiphilus syltensis gen. nov., sp. nov., reclassification of Haliea rubra as Pseudohaliea rubra gen. nov., comb. nov., and emendation of Chromatocurvus halotolerans.</title>
        <authorList>
            <person name="Spring S."/>
            <person name="Riedel T."/>
            <person name="Sproer C."/>
            <person name="Yan S."/>
            <person name="Harder J."/>
            <person name="Fuchs B.M."/>
        </authorList>
    </citation>
    <scope>NUCLEOTIDE SEQUENCE [LARGE SCALE GENOMIC DNA]</scope>
    <source>
        <strain evidence="4">NOR51-B</strain>
    </source>
</reference>
<organism evidence="3 4">
    <name type="scientific">Luminiphilus syltensis NOR5-1B</name>
    <dbReference type="NCBI Taxonomy" id="565045"/>
    <lineage>
        <taxon>Bacteria</taxon>
        <taxon>Pseudomonadati</taxon>
        <taxon>Pseudomonadota</taxon>
        <taxon>Gammaproteobacteria</taxon>
        <taxon>Cellvibrionales</taxon>
        <taxon>Halieaceae</taxon>
        <taxon>Luminiphilus</taxon>
    </lineage>
</organism>
<dbReference type="RefSeq" id="WP_009021398.1">
    <property type="nucleotide sequence ID" value="NZ_DS999411.1"/>
</dbReference>
<dbReference type="STRING" id="565045.NOR51B_2607"/>
<dbReference type="AlphaFoldDB" id="B8KWD3"/>
<accession>B8KWD3</accession>
<dbReference type="InterPro" id="IPR002727">
    <property type="entry name" value="DUF47"/>
</dbReference>
<dbReference type="InterPro" id="IPR018445">
    <property type="entry name" value="Put_Phosphate_transp_reg"/>
</dbReference>
<comment type="similarity">
    <text evidence="1">Belongs to the UPF0111 family.</text>
</comment>
<dbReference type="OrthoDB" id="9780540at2"/>
<evidence type="ECO:0000256" key="2">
    <source>
        <dbReference type="SAM" id="Coils"/>
    </source>
</evidence>
<keyword evidence="4" id="KW-1185">Reference proteome</keyword>
<evidence type="ECO:0000313" key="3">
    <source>
        <dbReference type="EMBL" id="EED36655.1"/>
    </source>
</evidence>
<dbReference type="NCBIfam" id="TIGR00153">
    <property type="entry name" value="TIGR00153 family protein"/>
    <property type="match status" value="1"/>
</dbReference>
<dbReference type="PANTHER" id="PTHR36536:SF3">
    <property type="entry name" value="UPF0111 PROTEIN HI_1603"/>
    <property type="match status" value="1"/>
</dbReference>
<dbReference type="PANTHER" id="PTHR36536">
    <property type="entry name" value="UPF0111 PROTEIN HI_1603"/>
    <property type="match status" value="1"/>
</dbReference>
<dbReference type="EMBL" id="DS999411">
    <property type="protein sequence ID" value="EED36655.1"/>
    <property type="molecule type" value="Genomic_DNA"/>
</dbReference>
<proteinExistence type="inferred from homology"/>
<feature type="coiled-coil region" evidence="2">
    <location>
        <begin position="159"/>
        <end position="186"/>
    </location>
</feature>
<dbReference type="Proteomes" id="UP000004699">
    <property type="component" value="Unassembled WGS sequence"/>
</dbReference>
<dbReference type="SUPFAM" id="SSF109755">
    <property type="entry name" value="PhoU-like"/>
    <property type="match status" value="1"/>
</dbReference>
<evidence type="ECO:0000313" key="4">
    <source>
        <dbReference type="Proteomes" id="UP000004699"/>
    </source>
</evidence>
<evidence type="ECO:0000256" key="1">
    <source>
        <dbReference type="ARBA" id="ARBA00008591"/>
    </source>
</evidence>
<dbReference type="Pfam" id="PF01865">
    <property type="entry name" value="PhoU_div"/>
    <property type="match status" value="1"/>
</dbReference>
<name>B8KWD3_9GAMM</name>